<evidence type="ECO:0000313" key="2">
    <source>
        <dbReference type="EMBL" id="PPB47962.1"/>
    </source>
</evidence>
<dbReference type="Proteomes" id="UP000239297">
    <property type="component" value="Unassembled WGS sequence"/>
</dbReference>
<proteinExistence type="predicted"/>
<comment type="caution">
    <text evidence="2">The sequence shown here is derived from an EMBL/GenBank/DDBJ whole genome shotgun (WGS) entry which is preliminary data.</text>
</comment>
<dbReference type="RefSeq" id="WP_104122655.1">
    <property type="nucleotide sequence ID" value="NZ_JBHOFP010000002.1"/>
</dbReference>
<keyword evidence="3" id="KW-1185">Reference proteome</keyword>
<feature type="region of interest" description="Disordered" evidence="1">
    <location>
        <begin position="39"/>
        <end position="61"/>
    </location>
</feature>
<organism evidence="2 3">
    <name type="scientific">Arthrobacter pityocampae</name>
    <dbReference type="NCBI Taxonomy" id="547334"/>
    <lineage>
        <taxon>Bacteria</taxon>
        <taxon>Bacillati</taxon>
        <taxon>Actinomycetota</taxon>
        <taxon>Actinomycetes</taxon>
        <taxon>Micrococcales</taxon>
        <taxon>Micrococcaceae</taxon>
        <taxon>Arthrobacter</taxon>
    </lineage>
</organism>
<reference evidence="2 3" key="1">
    <citation type="journal article" date="2014" name="Int. J. Syst. Evol. Microbiol.">
        <title>Arthrobacter pityocampae sp. nov., isolated from Thaumetopoea pityocampa (Lep., Thaumetopoeidae).</title>
        <authorList>
            <person name="Ince I.A."/>
            <person name="Demirbag Z."/>
            <person name="Kati H."/>
        </authorList>
    </citation>
    <scope>NUCLEOTIDE SEQUENCE [LARGE SCALE GENOMIC DNA]</scope>
    <source>
        <strain evidence="2 3">Tp2</strain>
    </source>
</reference>
<dbReference type="OrthoDB" id="34459at2"/>
<accession>A0A2S5ITQ8</accession>
<dbReference type="AlphaFoldDB" id="A0A2S5ITQ8"/>
<gene>
    <name evidence="2" type="ORF">C4K88_15970</name>
</gene>
<name>A0A2S5ITQ8_9MICC</name>
<dbReference type="EMBL" id="PRKW01000007">
    <property type="protein sequence ID" value="PPB47962.1"/>
    <property type="molecule type" value="Genomic_DNA"/>
</dbReference>
<evidence type="ECO:0000256" key="1">
    <source>
        <dbReference type="SAM" id="MobiDB-lite"/>
    </source>
</evidence>
<evidence type="ECO:0000313" key="3">
    <source>
        <dbReference type="Proteomes" id="UP000239297"/>
    </source>
</evidence>
<protein>
    <submittedName>
        <fullName evidence="2">2-polyprenylphenol hydroxylase</fullName>
    </submittedName>
</protein>
<feature type="region of interest" description="Disordered" evidence="1">
    <location>
        <begin position="97"/>
        <end position="122"/>
    </location>
</feature>
<sequence>MTDLRNTPDDDRFFLHSGRRWRKTDPSLPEDVKARLMSHLGRGRSGVRNSAKGDDGAALPRARRTVQLAKEGLGERGTPWWEQSAAERTARWTAALQELDRLHPKKPGGSADRPAADPSGDA</sequence>